<protein>
    <recommendedName>
        <fullName evidence="1">Inner membrane protein</fullName>
    </recommendedName>
</protein>
<dbReference type="PIRSF" id="PIRSF016789">
    <property type="entry name" value="DUF454"/>
    <property type="match status" value="1"/>
</dbReference>
<organism evidence="3 4">
    <name type="scientific">Pseudomonas oryzihabitans</name>
    <dbReference type="NCBI Taxonomy" id="47885"/>
    <lineage>
        <taxon>Bacteria</taxon>
        <taxon>Pseudomonadati</taxon>
        <taxon>Pseudomonadota</taxon>
        <taxon>Gammaproteobacteria</taxon>
        <taxon>Pseudomonadales</taxon>
        <taxon>Pseudomonadaceae</taxon>
        <taxon>Pseudomonas</taxon>
    </lineage>
</organism>
<feature type="transmembrane region" description="Helical" evidence="2">
    <location>
        <begin position="84"/>
        <end position="101"/>
    </location>
</feature>
<keyword evidence="2" id="KW-0812">Transmembrane</keyword>
<dbReference type="KEGG" id="por:APT59_09635"/>
<sequence>MDKAPARPRQKKGWVRYLLLGLGWLSVALGVIGAFLPLLPTTPFLLLAAACFMRSSERFYLWLVNHKWLGPWIKPYLEGEGIPLKGKVYAIVAMWISVGFSCWLVPYVWARVAAFASCAAVTVYLLRQKTRR</sequence>
<dbReference type="PANTHER" id="PTHR35813">
    <property type="entry name" value="INNER MEMBRANE PROTEIN YBAN"/>
    <property type="match status" value="1"/>
</dbReference>
<comment type="subcellular location">
    <subcellularLocation>
        <location evidence="1">Cell inner membrane</location>
        <topology evidence="1">Multi-pass membrane protein</topology>
    </subcellularLocation>
</comment>
<dbReference type="PANTHER" id="PTHR35813:SF1">
    <property type="entry name" value="INNER MEMBRANE PROTEIN YBAN"/>
    <property type="match status" value="1"/>
</dbReference>
<evidence type="ECO:0000256" key="1">
    <source>
        <dbReference type="PIRNR" id="PIRNR016789"/>
    </source>
</evidence>
<keyword evidence="1 2" id="KW-0472">Membrane</keyword>
<dbReference type="Pfam" id="PF04304">
    <property type="entry name" value="DUF454"/>
    <property type="match status" value="1"/>
</dbReference>
<dbReference type="OrthoDB" id="9816293at2"/>
<proteinExistence type="predicted"/>
<keyword evidence="1" id="KW-0997">Cell inner membrane</keyword>
<name>A0A0U4P0K8_9PSED</name>
<reference evidence="3 4" key="1">
    <citation type="submission" date="2016-01" db="EMBL/GenBank/DDBJ databases">
        <title>Annotation of Pseudomonas oryzihabitans USDA-ARS-USMARC-56511.</title>
        <authorList>
            <person name="Harhay G.P."/>
            <person name="Harhay D.M."/>
            <person name="Smith T.P.L."/>
            <person name="Bono J.L."/>
            <person name="Heaton M.P."/>
            <person name="Clawson M.L."/>
            <person name="Chitko-Mckown C.G."/>
            <person name="Capik S.F."/>
            <person name="DeDonder K.D."/>
            <person name="Apley M.D."/>
            <person name="Lubbers B.V."/>
            <person name="White B.J."/>
            <person name="Larson R.L."/>
        </authorList>
    </citation>
    <scope>NUCLEOTIDE SEQUENCE [LARGE SCALE GENOMIC DNA]</scope>
    <source>
        <strain evidence="3 4">USDA-ARS-USMARC-56511</strain>
    </source>
</reference>
<dbReference type="GO" id="GO:0005886">
    <property type="term" value="C:plasma membrane"/>
    <property type="evidence" value="ECO:0007669"/>
    <property type="project" value="UniProtKB-SubCell"/>
</dbReference>
<keyword evidence="1" id="KW-1003">Cell membrane</keyword>
<dbReference type="InterPro" id="IPR007401">
    <property type="entry name" value="DUF454"/>
</dbReference>
<evidence type="ECO:0000313" key="4">
    <source>
        <dbReference type="Proteomes" id="UP000064137"/>
    </source>
</evidence>
<accession>A0A0U4P0K8</accession>
<dbReference type="EMBL" id="CP013987">
    <property type="protein sequence ID" value="ALZ84449.1"/>
    <property type="molecule type" value="Genomic_DNA"/>
</dbReference>
<dbReference type="Proteomes" id="UP000064137">
    <property type="component" value="Chromosome"/>
</dbReference>
<dbReference type="AlphaFoldDB" id="A0A0U4P0K8"/>
<dbReference type="RefSeq" id="WP_059314642.1">
    <property type="nucleotide sequence ID" value="NZ_CP013987.1"/>
</dbReference>
<evidence type="ECO:0000256" key="2">
    <source>
        <dbReference type="SAM" id="Phobius"/>
    </source>
</evidence>
<evidence type="ECO:0000313" key="3">
    <source>
        <dbReference type="EMBL" id="ALZ84449.1"/>
    </source>
</evidence>
<keyword evidence="2" id="KW-1133">Transmembrane helix</keyword>
<feature type="transmembrane region" description="Helical" evidence="2">
    <location>
        <begin position="17"/>
        <end position="38"/>
    </location>
</feature>
<gene>
    <name evidence="3" type="ORF">APT59_09635</name>
</gene>